<name>A0A7W7M5L6_9ACTN</name>
<evidence type="ECO:0000256" key="1">
    <source>
        <dbReference type="SAM" id="MobiDB-lite"/>
    </source>
</evidence>
<keyword evidence="4" id="KW-1185">Reference proteome</keyword>
<evidence type="ECO:0000256" key="2">
    <source>
        <dbReference type="SAM" id="Phobius"/>
    </source>
</evidence>
<keyword evidence="2" id="KW-1133">Transmembrane helix</keyword>
<reference evidence="3 4" key="1">
    <citation type="submission" date="2020-08" db="EMBL/GenBank/DDBJ databases">
        <title>Sequencing the genomes of 1000 actinobacteria strains.</title>
        <authorList>
            <person name="Klenk H.-P."/>
        </authorList>
    </citation>
    <scope>NUCLEOTIDE SEQUENCE [LARGE SCALE GENOMIC DNA]</scope>
    <source>
        <strain evidence="3 4">DSM 45809</strain>
    </source>
</reference>
<proteinExistence type="predicted"/>
<comment type="caution">
    <text evidence="3">The sequence shown here is derived from an EMBL/GenBank/DDBJ whole genome shotgun (WGS) entry which is preliminary data.</text>
</comment>
<evidence type="ECO:0000313" key="4">
    <source>
        <dbReference type="Proteomes" id="UP000546162"/>
    </source>
</evidence>
<gene>
    <name evidence="3" type="ORF">BJY16_001371</name>
</gene>
<dbReference type="EMBL" id="JACHNB010000001">
    <property type="protein sequence ID" value="MBB4737912.1"/>
    <property type="molecule type" value="Genomic_DNA"/>
</dbReference>
<organism evidence="3 4">
    <name type="scientific">Actinoplanes octamycinicus</name>
    <dbReference type="NCBI Taxonomy" id="135948"/>
    <lineage>
        <taxon>Bacteria</taxon>
        <taxon>Bacillati</taxon>
        <taxon>Actinomycetota</taxon>
        <taxon>Actinomycetes</taxon>
        <taxon>Micromonosporales</taxon>
        <taxon>Micromonosporaceae</taxon>
        <taxon>Actinoplanes</taxon>
    </lineage>
</organism>
<evidence type="ECO:0000313" key="3">
    <source>
        <dbReference type="EMBL" id="MBB4737912.1"/>
    </source>
</evidence>
<dbReference type="Pfam" id="PF11239">
    <property type="entry name" value="DUF3040"/>
    <property type="match status" value="1"/>
</dbReference>
<dbReference type="RefSeq" id="WP_185038261.1">
    <property type="nucleotide sequence ID" value="NZ_BAABFG010000005.1"/>
</dbReference>
<accession>A0A7W7M5L6</accession>
<keyword evidence="2" id="KW-0472">Membrane</keyword>
<dbReference type="AlphaFoldDB" id="A0A7W7M5L6"/>
<keyword evidence="2" id="KW-0812">Transmembrane</keyword>
<feature type="region of interest" description="Disordered" evidence="1">
    <location>
        <begin position="81"/>
        <end position="100"/>
    </location>
</feature>
<protein>
    <submittedName>
        <fullName evidence="3">Fatty acid desaturase</fullName>
    </submittedName>
</protein>
<feature type="transmembrane region" description="Helical" evidence="2">
    <location>
        <begin position="39"/>
        <end position="59"/>
    </location>
</feature>
<dbReference type="InterPro" id="IPR021401">
    <property type="entry name" value="DUF3040"/>
</dbReference>
<dbReference type="Proteomes" id="UP000546162">
    <property type="component" value="Unassembled WGS sequence"/>
</dbReference>
<sequence length="100" mass="11613">MLEPRDEREFDSLVSRLRDTDPAFTRRCDRLQARQRRRWLIMAVLLWTVAPLCLFFGGWTGVLEAVLAVVYGAWLLRKRSRATEAPAWPSPTDRRPTAEA</sequence>